<keyword evidence="4" id="KW-1185">Reference proteome</keyword>
<dbReference type="SUPFAM" id="SSF57756">
    <property type="entry name" value="Retrovirus zinc finger-like domains"/>
    <property type="match status" value="1"/>
</dbReference>
<dbReference type="InterPro" id="IPR003309">
    <property type="entry name" value="SCAN_dom"/>
</dbReference>
<gene>
    <name evidence="3" type="ORF">MCOR_46676</name>
</gene>
<dbReference type="EMBL" id="CACVKT020008242">
    <property type="protein sequence ID" value="CAC5413817.1"/>
    <property type="molecule type" value="Genomic_DNA"/>
</dbReference>
<reference evidence="3 4" key="1">
    <citation type="submission" date="2020-06" db="EMBL/GenBank/DDBJ databases">
        <authorList>
            <person name="Li R."/>
            <person name="Bekaert M."/>
        </authorList>
    </citation>
    <scope>NUCLEOTIDE SEQUENCE [LARGE SCALE GENOMIC DNA]</scope>
    <source>
        <strain evidence="4">wild</strain>
    </source>
</reference>
<dbReference type="InterPro" id="IPR036875">
    <property type="entry name" value="Znf_CCHC_sf"/>
</dbReference>
<feature type="region of interest" description="Disordered" evidence="1">
    <location>
        <begin position="141"/>
        <end position="179"/>
    </location>
</feature>
<dbReference type="GO" id="GO:0003676">
    <property type="term" value="F:nucleic acid binding"/>
    <property type="evidence" value="ECO:0007669"/>
    <property type="project" value="InterPro"/>
</dbReference>
<dbReference type="SUPFAM" id="SSF47353">
    <property type="entry name" value="Retrovirus capsid dimerization domain-like"/>
    <property type="match status" value="1"/>
</dbReference>
<dbReference type="PANTHER" id="PTHR37984:SF15">
    <property type="entry name" value="INTEGRASE CATALYTIC DOMAIN-CONTAINING PROTEIN"/>
    <property type="match status" value="1"/>
</dbReference>
<protein>
    <recommendedName>
        <fullName evidence="2">Integrase catalytic domain-containing protein</fullName>
    </recommendedName>
</protein>
<accession>A0A6J8E0B0</accession>
<evidence type="ECO:0000259" key="2">
    <source>
        <dbReference type="PROSITE" id="PS50994"/>
    </source>
</evidence>
<dbReference type="InterPro" id="IPR001584">
    <property type="entry name" value="Integrase_cat-core"/>
</dbReference>
<dbReference type="InterPro" id="IPR038269">
    <property type="entry name" value="SCAN_sf"/>
</dbReference>
<dbReference type="InterPro" id="IPR041588">
    <property type="entry name" value="Integrase_H2C2"/>
</dbReference>
<dbReference type="InterPro" id="IPR012337">
    <property type="entry name" value="RNaseH-like_sf"/>
</dbReference>
<evidence type="ECO:0000313" key="3">
    <source>
        <dbReference type="EMBL" id="CAC5413817.1"/>
    </source>
</evidence>
<dbReference type="InterPro" id="IPR036397">
    <property type="entry name" value="RNaseH_sf"/>
</dbReference>
<dbReference type="InterPro" id="IPR043502">
    <property type="entry name" value="DNA/RNA_pol_sf"/>
</dbReference>
<proteinExistence type="predicted"/>
<evidence type="ECO:0000256" key="1">
    <source>
        <dbReference type="SAM" id="MobiDB-lite"/>
    </source>
</evidence>
<dbReference type="FunFam" id="3.30.420.10:FF:000032">
    <property type="entry name" value="Retrovirus-related Pol polyprotein from transposon 297-like Protein"/>
    <property type="match status" value="1"/>
</dbReference>
<dbReference type="Gene3D" id="1.10.4020.10">
    <property type="entry name" value="DNA breaking-rejoining enzymes"/>
    <property type="match status" value="1"/>
</dbReference>
<sequence length="743" mass="86128">MLNVTGNNTSFDRKITWQPTQDKHQDQALDYDALKICLLKRFNMTEDGFKQKFRSCRPESGETFQQFSVRLGSYFSRWIDMANGLKTFDGLYDLMLKDQFLHICNNEVMLFLKERVPKSRDEITRYADQLKEARRVNIVSLTNQTQKGKSQPPQKPNNIRNQEMPRVSDRDRNRHTGGSGGNIFDRKCFTCNKSDHLISNCPFLRNKVGNVQNSDHEERKHKLAIMLLLVLIVLSLRSKRSKGGNPYPKLKVSESITDVSLEDFEREQQSDKSLMELRQYVAEGNNFEKTNGTKVYYIVKKTLIYREFMSLKVENGKTFRQLIVPKAYRTDVMKLAHESLMAGHMATRRTVYSVLSEFYWPGVESDVKRYFRSRDICQRTVPKGKQIRAPFGTTPINDVPFRRLAVYIVGPLVPVTDKGNRFILTLVDYATRYPEGLALPSIETERVAEALIDIFCRVDFPREMLTDMGAQFTSNLMCNVSRMISLRQLTTTPYHPMCNGLVERFNGTMKLILKRLCAERPRDWDKYLEPALTAYREVPQENVTFELVYGWPVRGPMTILKELWTREITHPDVRSTYEYVINLRERLESTCKLVKHNLEKASRKQSRIYNKKSRSRKMKVGQKHKVSFVATVSVIGLENEDTDGLENYESELIETPAAVANKTLRDVHINEALKANEIVKIQCLLDQFSHVLSDIPGRTDVLQHEIKLTSDDPVRFKPYPIPYAMLKTVNTEVDNMIEMNIIE</sequence>
<evidence type="ECO:0000313" key="4">
    <source>
        <dbReference type="Proteomes" id="UP000507470"/>
    </source>
</evidence>
<dbReference type="PANTHER" id="PTHR37984">
    <property type="entry name" value="PROTEIN CBG26694"/>
    <property type="match status" value="1"/>
</dbReference>
<dbReference type="AlphaFoldDB" id="A0A6J8E0B0"/>
<dbReference type="Gene3D" id="3.30.420.10">
    <property type="entry name" value="Ribonuclease H-like superfamily/Ribonuclease H"/>
    <property type="match status" value="1"/>
</dbReference>
<dbReference type="Gene3D" id="1.10.340.70">
    <property type="match status" value="1"/>
</dbReference>
<dbReference type="FunFam" id="1.10.340.70:FF:000001">
    <property type="entry name" value="Retrovirus-related Pol polyprotein from transposon gypsy-like Protein"/>
    <property type="match status" value="1"/>
</dbReference>
<dbReference type="GO" id="GO:0008270">
    <property type="term" value="F:zinc ion binding"/>
    <property type="evidence" value="ECO:0007669"/>
    <property type="project" value="InterPro"/>
</dbReference>
<dbReference type="OrthoDB" id="414530at2759"/>
<dbReference type="Pfam" id="PF02023">
    <property type="entry name" value="SCAN"/>
    <property type="match status" value="1"/>
</dbReference>
<name>A0A6J8E0B0_MYTCO</name>
<dbReference type="InterPro" id="IPR050951">
    <property type="entry name" value="Retrovirus_Pol_polyprotein"/>
</dbReference>
<dbReference type="Pfam" id="PF17921">
    <property type="entry name" value="Integrase_H2C2"/>
    <property type="match status" value="1"/>
</dbReference>
<dbReference type="GO" id="GO:0015074">
    <property type="term" value="P:DNA integration"/>
    <property type="evidence" value="ECO:0007669"/>
    <property type="project" value="InterPro"/>
</dbReference>
<feature type="compositionally biased region" description="Polar residues" evidence="1">
    <location>
        <begin position="141"/>
        <end position="161"/>
    </location>
</feature>
<feature type="domain" description="Integrase catalytic" evidence="2">
    <location>
        <begin position="396"/>
        <end position="564"/>
    </location>
</feature>
<dbReference type="SUPFAM" id="SSF53098">
    <property type="entry name" value="Ribonuclease H-like"/>
    <property type="match status" value="1"/>
</dbReference>
<dbReference type="SUPFAM" id="SSF56672">
    <property type="entry name" value="DNA/RNA polymerases"/>
    <property type="match status" value="1"/>
</dbReference>
<dbReference type="PROSITE" id="PS50994">
    <property type="entry name" value="INTEGRASE"/>
    <property type="match status" value="1"/>
</dbReference>
<dbReference type="Proteomes" id="UP000507470">
    <property type="component" value="Unassembled WGS sequence"/>
</dbReference>
<organism evidence="3 4">
    <name type="scientific">Mytilus coruscus</name>
    <name type="common">Sea mussel</name>
    <dbReference type="NCBI Taxonomy" id="42192"/>
    <lineage>
        <taxon>Eukaryota</taxon>
        <taxon>Metazoa</taxon>
        <taxon>Spiralia</taxon>
        <taxon>Lophotrochozoa</taxon>
        <taxon>Mollusca</taxon>
        <taxon>Bivalvia</taxon>
        <taxon>Autobranchia</taxon>
        <taxon>Pteriomorphia</taxon>
        <taxon>Mytilida</taxon>
        <taxon>Mytiloidea</taxon>
        <taxon>Mytilidae</taxon>
        <taxon>Mytilinae</taxon>
        <taxon>Mytilus</taxon>
    </lineage>
</organism>